<gene>
    <name evidence="12" type="primary">dctD</name>
    <name evidence="12" type="ORF">LMG26690_04493</name>
</gene>
<dbReference type="PROSITE" id="PS50045">
    <property type="entry name" value="SIGMA54_INTERACT_4"/>
    <property type="match status" value="1"/>
</dbReference>
<proteinExistence type="predicted"/>
<dbReference type="InterPro" id="IPR002078">
    <property type="entry name" value="Sigma_54_int"/>
</dbReference>
<keyword evidence="4" id="KW-0902">Two-component regulatory system</keyword>
<dbReference type="InterPro" id="IPR025943">
    <property type="entry name" value="Sigma_54_int_dom_ATP-bd_2"/>
</dbReference>
<dbReference type="SMART" id="SM00382">
    <property type="entry name" value="AAA"/>
    <property type="match status" value="1"/>
</dbReference>
<organism evidence="12 13">
    <name type="scientific">Achromobacter animicus</name>
    <dbReference type="NCBI Taxonomy" id="1389935"/>
    <lineage>
        <taxon>Bacteria</taxon>
        <taxon>Pseudomonadati</taxon>
        <taxon>Pseudomonadota</taxon>
        <taxon>Betaproteobacteria</taxon>
        <taxon>Burkholderiales</taxon>
        <taxon>Alcaligenaceae</taxon>
        <taxon>Achromobacter</taxon>
    </lineage>
</organism>
<evidence type="ECO:0000256" key="3">
    <source>
        <dbReference type="ARBA" id="ARBA00022840"/>
    </source>
</evidence>
<dbReference type="PANTHER" id="PTHR32071">
    <property type="entry name" value="TRANSCRIPTIONAL REGULATORY PROTEIN"/>
    <property type="match status" value="1"/>
</dbReference>
<dbReference type="InterPro" id="IPR025944">
    <property type="entry name" value="Sigma_54_int_dom_CS"/>
</dbReference>
<keyword evidence="2" id="KW-0547">Nucleotide-binding</keyword>
<evidence type="ECO:0000256" key="8">
    <source>
        <dbReference type="PROSITE-ProRule" id="PRU00169"/>
    </source>
</evidence>
<dbReference type="Pfam" id="PF00158">
    <property type="entry name" value="Sigma54_activat"/>
    <property type="match status" value="1"/>
</dbReference>
<dbReference type="Gene3D" id="1.10.8.60">
    <property type="match status" value="1"/>
</dbReference>
<protein>
    <submittedName>
        <fullName evidence="12">C4-dicarboxylate transport transcriptional regulatory protein DctD</fullName>
    </submittedName>
</protein>
<feature type="region of interest" description="Disordered" evidence="9">
    <location>
        <begin position="1"/>
        <end position="33"/>
    </location>
</feature>
<keyword evidence="6" id="KW-0238">DNA-binding</keyword>
<feature type="domain" description="Sigma-54 factor interaction" evidence="10">
    <location>
        <begin position="184"/>
        <end position="413"/>
    </location>
</feature>
<evidence type="ECO:0000256" key="4">
    <source>
        <dbReference type="ARBA" id="ARBA00023012"/>
    </source>
</evidence>
<dbReference type="EMBL" id="CADIJM010000012">
    <property type="protein sequence ID" value="CAB3727638.1"/>
    <property type="molecule type" value="Genomic_DNA"/>
</dbReference>
<evidence type="ECO:0000259" key="11">
    <source>
        <dbReference type="PROSITE" id="PS50110"/>
    </source>
</evidence>
<keyword evidence="7" id="KW-0804">Transcription</keyword>
<dbReference type="Pfam" id="PF00072">
    <property type="entry name" value="Response_reg"/>
    <property type="match status" value="1"/>
</dbReference>
<evidence type="ECO:0000256" key="2">
    <source>
        <dbReference type="ARBA" id="ARBA00022741"/>
    </source>
</evidence>
<dbReference type="FunFam" id="3.40.50.2300:FF:000018">
    <property type="entry name" value="DNA-binding transcriptional regulator NtrC"/>
    <property type="match status" value="1"/>
</dbReference>
<feature type="modified residue" description="4-aspartylphosphate" evidence="8">
    <location>
        <position position="93"/>
    </location>
</feature>
<dbReference type="SMART" id="SM00448">
    <property type="entry name" value="REC"/>
    <property type="match status" value="1"/>
</dbReference>
<sequence>MTRAPDPQSPGAEAPTAANSANARNTAKVADVTDDRMQRPVAPHAVFIDDDDELRRAAQQTLKLHGISVEAHANARAALPALDRNFDGVVVTDIRMPDIDGLELFQRLRAIEPDIPVILITGHGDIATAVQCMREGAYDFLSKPYPADRLVAAISHAAEKRRLVLENRRLREAAFTVEADEVPFIGTTPAMQRIKQTLRHIADADVDVLVEGETGTGKEVVATALHRLSRRRHRALVAINCGALPESVIESELFGHEPGAFTGAQKKRIGRIEHASGGTLFLDEIESMPLAVQVKLLRVLESRQITPLGSNEVRNLDLRVVAATKEDLGSPAIRAKFREDLFYRLNVVTIRLPPLRERREDIPLLFAHYLGHASRRFQRDIPDMPASIRQHLMTHDWPGNVRELAHFAERFVLGVLNSSAPEPVQPQGGALSLPERMEQIEAQIIRDALTAHRGDIKATLDALGIPRKTFYDKLQRHGIDRQDYVGGSRSPL</sequence>
<dbReference type="InterPro" id="IPR003593">
    <property type="entry name" value="AAA+_ATPase"/>
</dbReference>
<dbReference type="InterPro" id="IPR025662">
    <property type="entry name" value="Sigma_54_int_dom_ATP-bd_1"/>
</dbReference>
<dbReference type="PROSITE" id="PS50110">
    <property type="entry name" value="RESPONSE_REGULATORY"/>
    <property type="match status" value="1"/>
</dbReference>
<evidence type="ECO:0000313" key="12">
    <source>
        <dbReference type="EMBL" id="CAB3727638.1"/>
    </source>
</evidence>
<dbReference type="AlphaFoldDB" id="A0A6S7AHN0"/>
<dbReference type="InterPro" id="IPR009057">
    <property type="entry name" value="Homeodomain-like_sf"/>
</dbReference>
<dbReference type="Gene3D" id="3.40.50.300">
    <property type="entry name" value="P-loop containing nucleotide triphosphate hydrolases"/>
    <property type="match status" value="1"/>
</dbReference>
<dbReference type="SUPFAM" id="SSF46689">
    <property type="entry name" value="Homeodomain-like"/>
    <property type="match status" value="1"/>
</dbReference>
<dbReference type="GO" id="GO:0000160">
    <property type="term" value="P:phosphorelay signal transduction system"/>
    <property type="evidence" value="ECO:0007669"/>
    <property type="project" value="UniProtKB-KW"/>
</dbReference>
<dbReference type="SUPFAM" id="SSF52540">
    <property type="entry name" value="P-loop containing nucleoside triphosphate hydrolases"/>
    <property type="match status" value="1"/>
</dbReference>
<dbReference type="InterPro" id="IPR027417">
    <property type="entry name" value="P-loop_NTPase"/>
</dbReference>
<dbReference type="FunFam" id="3.40.50.300:FF:000006">
    <property type="entry name" value="DNA-binding transcriptional regulator NtrC"/>
    <property type="match status" value="1"/>
</dbReference>
<name>A0A6S7AHN0_9BURK</name>
<accession>A0A6S7AHN0</accession>
<dbReference type="Pfam" id="PF25601">
    <property type="entry name" value="AAA_lid_14"/>
    <property type="match status" value="1"/>
</dbReference>
<dbReference type="PROSITE" id="PS00688">
    <property type="entry name" value="SIGMA54_INTERACT_3"/>
    <property type="match status" value="1"/>
</dbReference>
<feature type="domain" description="Response regulatory" evidence="11">
    <location>
        <begin position="44"/>
        <end position="158"/>
    </location>
</feature>
<evidence type="ECO:0000256" key="5">
    <source>
        <dbReference type="ARBA" id="ARBA00023015"/>
    </source>
</evidence>
<evidence type="ECO:0000256" key="7">
    <source>
        <dbReference type="ARBA" id="ARBA00023163"/>
    </source>
</evidence>
<dbReference type="Pfam" id="PF02954">
    <property type="entry name" value="HTH_8"/>
    <property type="match status" value="1"/>
</dbReference>
<dbReference type="PROSITE" id="PS00675">
    <property type="entry name" value="SIGMA54_INTERACT_1"/>
    <property type="match status" value="1"/>
</dbReference>
<dbReference type="PANTHER" id="PTHR32071:SF57">
    <property type="entry name" value="C4-DICARBOXYLATE TRANSPORT TRANSCRIPTIONAL REGULATORY PROTEIN DCTD"/>
    <property type="match status" value="1"/>
</dbReference>
<dbReference type="InterPro" id="IPR058031">
    <property type="entry name" value="AAA_lid_NorR"/>
</dbReference>
<dbReference type="InterPro" id="IPR011006">
    <property type="entry name" value="CheY-like_superfamily"/>
</dbReference>
<evidence type="ECO:0000256" key="9">
    <source>
        <dbReference type="SAM" id="MobiDB-lite"/>
    </source>
</evidence>
<dbReference type="GO" id="GO:0005524">
    <property type="term" value="F:ATP binding"/>
    <property type="evidence" value="ECO:0007669"/>
    <property type="project" value="UniProtKB-KW"/>
</dbReference>
<dbReference type="PROSITE" id="PS00676">
    <property type="entry name" value="SIGMA54_INTERACT_2"/>
    <property type="match status" value="1"/>
</dbReference>
<reference evidence="12 13" key="1">
    <citation type="submission" date="2020-04" db="EMBL/GenBank/DDBJ databases">
        <authorList>
            <person name="De Canck E."/>
        </authorList>
    </citation>
    <scope>NUCLEOTIDE SEQUENCE [LARGE SCALE GENOMIC DNA]</scope>
    <source>
        <strain evidence="12 13">LMG 26690</strain>
    </source>
</reference>
<evidence type="ECO:0000256" key="1">
    <source>
        <dbReference type="ARBA" id="ARBA00022553"/>
    </source>
</evidence>
<dbReference type="GO" id="GO:0043565">
    <property type="term" value="F:sequence-specific DNA binding"/>
    <property type="evidence" value="ECO:0007669"/>
    <property type="project" value="InterPro"/>
</dbReference>
<dbReference type="InterPro" id="IPR002197">
    <property type="entry name" value="HTH_Fis"/>
</dbReference>
<dbReference type="CDD" id="cd17549">
    <property type="entry name" value="REC_DctD-like"/>
    <property type="match status" value="1"/>
</dbReference>
<dbReference type="Gene3D" id="3.40.50.2300">
    <property type="match status" value="1"/>
</dbReference>
<evidence type="ECO:0000256" key="6">
    <source>
        <dbReference type="ARBA" id="ARBA00023125"/>
    </source>
</evidence>
<dbReference type="Proteomes" id="UP000494214">
    <property type="component" value="Unassembled WGS sequence"/>
</dbReference>
<dbReference type="GO" id="GO:0006355">
    <property type="term" value="P:regulation of DNA-templated transcription"/>
    <property type="evidence" value="ECO:0007669"/>
    <property type="project" value="InterPro"/>
</dbReference>
<feature type="compositionally biased region" description="Low complexity" evidence="9">
    <location>
        <begin position="12"/>
        <end position="27"/>
    </location>
</feature>
<dbReference type="CDD" id="cd00009">
    <property type="entry name" value="AAA"/>
    <property type="match status" value="1"/>
</dbReference>
<keyword evidence="3" id="KW-0067">ATP-binding</keyword>
<keyword evidence="13" id="KW-1185">Reference proteome</keyword>
<keyword evidence="5" id="KW-0805">Transcription regulation</keyword>
<evidence type="ECO:0000313" key="13">
    <source>
        <dbReference type="Proteomes" id="UP000494214"/>
    </source>
</evidence>
<evidence type="ECO:0000259" key="10">
    <source>
        <dbReference type="PROSITE" id="PS50045"/>
    </source>
</evidence>
<dbReference type="InterPro" id="IPR001789">
    <property type="entry name" value="Sig_transdc_resp-reg_receiver"/>
</dbReference>
<keyword evidence="1 8" id="KW-0597">Phosphoprotein</keyword>
<dbReference type="Gene3D" id="1.10.10.60">
    <property type="entry name" value="Homeodomain-like"/>
    <property type="match status" value="1"/>
</dbReference>
<dbReference type="SUPFAM" id="SSF52172">
    <property type="entry name" value="CheY-like"/>
    <property type="match status" value="1"/>
</dbReference>